<accession>A0A8H4QVE0</accession>
<dbReference type="EMBL" id="JAACJL010000030">
    <property type="protein sequence ID" value="KAF4617365.1"/>
    <property type="molecule type" value="Genomic_DNA"/>
</dbReference>
<feature type="chain" id="PRO_5034654600" evidence="1">
    <location>
        <begin position="21"/>
        <end position="145"/>
    </location>
</feature>
<name>A0A8H4QVE0_9AGAR</name>
<sequence length="145" mass="15173">MKFSMSSVIFPLALAHTAFSQSVRIGAPADQSSVQAGSSIVVEVDRPDTLTPSTEIALVIGVASCHNAPCLGPDLLGLGTVLYSGPFNPQFDTPADGKPPHQNFTVVIPESFQKGPAQLALFHIALVGASVEPLAQLRNITLNIL</sequence>
<proteinExistence type="predicted"/>
<keyword evidence="1" id="KW-0732">Signal</keyword>
<organism evidence="2 3">
    <name type="scientific">Agrocybe pediades</name>
    <dbReference type="NCBI Taxonomy" id="84607"/>
    <lineage>
        <taxon>Eukaryota</taxon>
        <taxon>Fungi</taxon>
        <taxon>Dikarya</taxon>
        <taxon>Basidiomycota</taxon>
        <taxon>Agaricomycotina</taxon>
        <taxon>Agaricomycetes</taxon>
        <taxon>Agaricomycetidae</taxon>
        <taxon>Agaricales</taxon>
        <taxon>Agaricineae</taxon>
        <taxon>Strophariaceae</taxon>
        <taxon>Agrocybe</taxon>
    </lineage>
</organism>
<evidence type="ECO:0000256" key="1">
    <source>
        <dbReference type="SAM" id="SignalP"/>
    </source>
</evidence>
<keyword evidence="3" id="KW-1185">Reference proteome</keyword>
<feature type="signal peptide" evidence="1">
    <location>
        <begin position="1"/>
        <end position="20"/>
    </location>
</feature>
<protein>
    <submittedName>
        <fullName evidence="2">Uncharacterized protein</fullName>
    </submittedName>
</protein>
<evidence type="ECO:0000313" key="2">
    <source>
        <dbReference type="EMBL" id="KAF4617365.1"/>
    </source>
</evidence>
<dbReference type="Proteomes" id="UP000521872">
    <property type="component" value="Unassembled WGS sequence"/>
</dbReference>
<reference evidence="2 3" key="1">
    <citation type="submission" date="2019-12" db="EMBL/GenBank/DDBJ databases">
        <authorList>
            <person name="Floudas D."/>
            <person name="Bentzer J."/>
            <person name="Ahren D."/>
            <person name="Johansson T."/>
            <person name="Persson P."/>
            <person name="Tunlid A."/>
        </authorList>
    </citation>
    <scope>NUCLEOTIDE SEQUENCE [LARGE SCALE GENOMIC DNA]</scope>
    <source>
        <strain evidence="2 3">CBS 102.39</strain>
    </source>
</reference>
<comment type="caution">
    <text evidence="2">The sequence shown here is derived from an EMBL/GenBank/DDBJ whole genome shotgun (WGS) entry which is preliminary data.</text>
</comment>
<dbReference type="InterPro" id="IPR045469">
    <property type="entry name" value="Nis1"/>
</dbReference>
<gene>
    <name evidence="2" type="ORF">D9613_006156</name>
</gene>
<dbReference type="AlphaFoldDB" id="A0A8H4QVE0"/>
<evidence type="ECO:0000313" key="3">
    <source>
        <dbReference type="Proteomes" id="UP000521872"/>
    </source>
</evidence>
<dbReference type="Pfam" id="PF19271">
    <property type="entry name" value="Nis1"/>
    <property type="match status" value="1"/>
</dbReference>